<evidence type="ECO:0000256" key="2">
    <source>
        <dbReference type="ARBA" id="ARBA00022801"/>
    </source>
</evidence>
<dbReference type="CDD" id="cd17920">
    <property type="entry name" value="DEXHc_RecQ"/>
    <property type="match status" value="1"/>
</dbReference>
<dbReference type="InterPro" id="IPR014001">
    <property type="entry name" value="Helicase_ATP-bd"/>
</dbReference>
<reference evidence="11" key="1">
    <citation type="submission" date="2016-10" db="EMBL/GenBank/DDBJ databases">
        <authorList>
            <person name="Varghese N."/>
            <person name="Submissions S."/>
        </authorList>
    </citation>
    <scope>NUCLEOTIDE SEQUENCE [LARGE SCALE GENOMIC DNA]</scope>
    <source>
        <strain evidence="11">IBRC-M10078</strain>
    </source>
</reference>
<name>A0A1H0WFU0_9BACI</name>
<dbReference type="Proteomes" id="UP000199159">
    <property type="component" value="Unassembled WGS sequence"/>
</dbReference>
<dbReference type="PANTHER" id="PTHR13710">
    <property type="entry name" value="DNA HELICASE RECQ FAMILY MEMBER"/>
    <property type="match status" value="1"/>
</dbReference>
<feature type="domain" description="Helicase C-terminal" evidence="9">
    <location>
        <begin position="215"/>
        <end position="365"/>
    </location>
</feature>
<feature type="domain" description="Helicase ATP-binding" evidence="8">
    <location>
        <begin position="24"/>
        <end position="191"/>
    </location>
</feature>
<dbReference type="GO" id="GO:0043590">
    <property type="term" value="C:bacterial nucleoid"/>
    <property type="evidence" value="ECO:0007669"/>
    <property type="project" value="TreeGrafter"/>
</dbReference>
<dbReference type="RefSeq" id="WP_090857505.1">
    <property type="nucleotide sequence ID" value="NZ_FNJU01000011.1"/>
</dbReference>
<dbReference type="GO" id="GO:0005737">
    <property type="term" value="C:cytoplasm"/>
    <property type="evidence" value="ECO:0007669"/>
    <property type="project" value="TreeGrafter"/>
</dbReference>
<evidence type="ECO:0000256" key="3">
    <source>
        <dbReference type="ARBA" id="ARBA00022806"/>
    </source>
</evidence>
<keyword evidence="11" id="KW-1185">Reference proteome</keyword>
<evidence type="ECO:0000256" key="1">
    <source>
        <dbReference type="ARBA" id="ARBA00022741"/>
    </source>
</evidence>
<dbReference type="InterPro" id="IPR004589">
    <property type="entry name" value="DNA_helicase_ATP-dep_RecQ"/>
</dbReference>
<dbReference type="SUPFAM" id="SSF52540">
    <property type="entry name" value="P-loop containing nucleoside triphosphate hydrolases"/>
    <property type="match status" value="1"/>
</dbReference>
<dbReference type="EMBL" id="FNJU01000011">
    <property type="protein sequence ID" value="SDP89602.1"/>
    <property type="molecule type" value="Genomic_DNA"/>
</dbReference>
<evidence type="ECO:0000256" key="6">
    <source>
        <dbReference type="ARBA" id="ARBA00044535"/>
    </source>
</evidence>
<keyword evidence="1" id="KW-0547">Nucleotide-binding</keyword>
<evidence type="ECO:0000313" key="10">
    <source>
        <dbReference type="EMBL" id="SDP89602.1"/>
    </source>
</evidence>
<dbReference type="OrthoDB" id="9763310at2"/>
<dbReference type="InterPro" id="IPR001650">
    <property type="entry name" value="Helicase_C-like"/>
</dbReference>
<dbReference type="InterPro" id="IPR027417">
    <property type="entry name" value="P-loop_NTPase"/>
</dbReference>
<evidence type="ECO:0000256" key="4">
    <source>
        <dbReference type="ARBA" id="ARBA00022840"/>
    </source>
</evidence>
<evidence type="ECO:0000313" key="11">
    <source>
        <dbReference type="Proteomes" id="UP000199159"/>
    </source>
</evidence>
<keyword evidence="4" id="KW-0067">ATP-binding</keyword>
<dbReference type="Pfam" id="PF16124">
    <property type="entry name" value="RecQ_Zn_bind"/>
    <property type="match status" value="1"/>
</dbReference>
<dbReference type="InterPro" id="IPR002464">
    <property type="entry name" value="DNA/RNA_helicase_DEAH_CS"/>
</dbReference>
<dbReference type="GO" id="GO:0043138">
    <property type="term" value="F:3'-5' DNA helicase activity"/>
    <property type="evidence" value="ECO:0007669"/>
    <property type="project" value="TreeGrafter"/>
</dbReference>
<dbReference type="AlphaFoldDB" id="A0A1H0WFU0"/>
<gene>
    <name evidence="10" type="ORF">SAMN05216565_11147</name>
</gene>
<dbReference type="InterPro" id="IPR011545">
    <property type="entry name" value="DEAD/DEAH_box_helicase_dom"/>
</dbReference>
<evidence type="ECO:0000256" key="7">
    <source>
        <dbReference type="ARBA" id="ARBA00044550"/>
    </source>
</evidence>
<dbReference type="GO" id="GO:0030894">
    <property type="term" value="C:replisome"/>
    <property type="evidence" value="ECO:0007669"/>
    <property type="project" value="TreeGrafter"/>
</dbReference>
<dbReference type="NCBIfam" id="TIGR00614">
    <property type="entry name" value="recQ_fam"/>
    <property type="match status" value="1"/>
</dbReference>
<dbReference type="SMART" id="SM00490">
    <property type="entry name" value="HELICc"/>
    <property type="match status" value="1"/>
</dbReference>
<dbReference type="GO" id="GO:0005524">
    <property type="term" value="F:ATP binding"/>
    <property type="evidence" value="ECO:0007669"/>
    <property type="project" value="UniProtKB-KW"/>
</dbReference>
<dbReference type="GO" id="GO:0006281">
    <property type="term" value="P:DNA repair"/>
    <property type="evidence" value="ECO:0007669"/>
    <property type="project" value="TreeGrafter"/>
</dbReference>
<organism evidence="10 11">
    <name type="scientific">Litchfieldia salsa</name>
    <dbReference type="NCBI Taxonomy" id="930152"/>
    <lineage>
        <taxon>Bacteria</taxon>
        <taxon>Bacillati</taxon>
        <taxon>Bacillota</taxon>
        <taxon>Bacilli</taxon>
        <taxon>Bacillales</taxon>
        <taxon>Bacillaceae</taxon>
        <taxon>Litchfieldia</taxon>
    </lineage>
</organism>
<proteinExistence type="predicted"/>
<dbReference type="FunFam" id="3.40.50.300:FF:001363">
    <property type="entry name" value="ATP-dependent DNA helicase RecQ"/>
    <property type="match status" value="1"/>
</dbReference>
<keyword evidence="3 10" id="KW-0347">Helicase</keyword>
<dbReference type="Pfam" id="PF00270">
    <property type="entry name" value="DEAD"/>
    <property type="match status" value="1"/>
</dbReference>
<dbReference type="Gene3D" id="1.10.10.10">
    <property type="entry name" value="Winged helix-like DNA-binding domain superfamily/Winged helix DNA-binding domain"/>
    <property type="match status" value="1"/>
</dbReference>
<dbReference type="GO" id="GO:0016787">
    <property type="term" value="F:hydrolase activity"/>
    <property type="evidence" value="ECO:0007669"/>
    <property type="project" value="UniProtKB-KW"/>
</dbReference>
<dbReference type="Gene3D" id="3.40.50.300">
    <property type="entry name" value="P-loop containing nucleotide triphosphate hydrolases"/>
    <property type="match status" value="2"/>
</dbReference>
<dbReference type="SMART" id="SM00487">
    <property type="entry name" value="DEXDc"/>
    <property type="match status" value="1"/>
</dbReference>
<dbReference type="InterPro" id="IPR032284">
    <property type="entry name" value="RecQ_Zn-bd"/>
</dbReference>
<keyword evidence="2" id="KW-0378">Hydrolase</keyword>
<dbReference type="PROSITE" id="PS51194">
    <property type="entry name" value="HELICASE_CTER"/>
    <property type="match status" value="1"/>
</dbReference>
<dbReference type="PROSITE" id="PS51192">
    <property type="entry name" value="HELICASE_ATP_BIND_1"/>
    <property type="match status" value="1"/>
</dbReference>
<dbReference type="Pfam" id="PF00271">
    <property type="entry name" value="Helicase_C"/>
    <property type="match status" value="1"/>
</dbReference>
<dbReference type="GO" id="GO:0006310">
    <property type="term" value="P:DNA recombination"/>
    <property type="evidence" value="ECO:0007669"/>
    <property type="project" value="InterPro"/>
</dbReference>
<dbReference type="STRING" id="930152.SAMN05216565_11147"/>
<evidence type="ECO:0000256" key="5">
    <source>
        <dbReference type="ARBA" id="ARBA00023125"/>
    </source>
</evidence>
<evidence type="ECO:0000259" key="8">
    <source>
        <dbReference type="PROSITE" id="PS51192"/>
    </source>
</evidence>
<dbReference type="GO" id="GO:0003677">
    <property type="term" value="F:DNA binding"/>
    <property type="evidence" value="ECO:0007669"/>
    <property type="project" value="UniProtKB-KW"/>
</dbReference>
<sequence>MNLEQVLFEKFNYSFFREGQKAIIEDIIDGNDVIAMLPTGGGKSICYQLPAYVKDGSVLIVSPLLSLMEDQVYQLRRKGEKRVVALNSFLTANEKNYVMRHLNTFKFIYVSPEIIQSSWIIDKLKGLKISYLVIDEAHCISQWGHDFRPDYSRLGTIRKQIGNPPCVALTATATPEVVKDIAECLQLESVQKHIHSVDRKNISFVVENVSSYQQKLEKVLELVRSLRGPGIIYFSSRNVAEGVAAFLQEHQVQNVAYYHGGLDHEQRMLIQQQFIHDQLSVICSTNAFGMGVDKSNIRYVIHFHFPPQLESYLQEIGRAGRDGKESIAILLHSVNDHELSEMLIQNDLPNRTQLENVLTYLNNKLLGNTEINFTKEIETELMTTNVISETHWRFIKYHLEESMVIQHSRMVKSFSITEFTEKIDLIVKARIDYKEDKLHFMKNWIATKHCRREEMLAYFHEHLNEKPKRCCDNCASDIVKAYNEEMKEQYAMSKLVYDWKRELHSILVKEECEKVYE</sequence>
<evidence type="ECO:0000259" key="9">
    <source>
        <dbReference type="PROSITE" id="PS51194"/>
    </source>
</evidence>
<keyword evidence="5" id="KW-0238">DNA-binding</keyword>
<dbReference type="InterPro" id="IPR036388">
    <property type="entry name" value="WH-like_DNA-bd_sf"/>
</dbReference>
<protein>
    <recommendedName>
        <fullName evidence="6">ATP-dependent DNA helicase RecQ</fullName>
    </recommendedName>
    <alternativeName>
        <fullName evidence="7">DNA 3'-5' helicase RecQ</fullName>
    </alternativeName>
</protein>
<accession>A0A1H0WFU0</accession>
<dbReference type="GO" id="GO:0009378">
    <property type="term" value="F:four-way junction helicase activity"/>
    <property type="evidence" value="ECO:0007669"/>
    <property type="project" value="TreeGrafter"/>
</dbReference>
<dbReference type="PROSITE" id="PS00690">
    <property type="entry name" value="DEAH_ATP_HELICASE"/>
    <property type="match status" value="1"/>
</dbReference>
<dbReference type="PANTHER" id="PTHR13710:SF84">
    <property type="entry name" value="ATP-DEPENDENT DNA HELICASE RECS-RELATED"/>
    <property type="match status" value="1"/>
</dbReference>